<dbReference type="STRING" id="929556.Solca_0334"/>
<dbReference type="AlphaFoldDB" id="H8KXR2"/>
<keyword evidence="2" id="KW-1185">Reference proteome</keyword>
<dbReference type="Proteomes" id="UP000007590">
    <property type="component" value="Chromosome"/>
</dbReference>
<accession>H8KXR2</accession>
<organism evidence="1 2">
    <name type="scientific">Solitalea canadensis (strain ATCC 29591 / DSM 3403 / JCM 21819 / LMG 8368 / NBRC 15130 / NCIMB 12057 / USAM 9D)</name>
    <name type="common">Flexibacter canadensis</name>
    <dbReference type="NCBI Taxonomy" id="929556"/>
    <lineage>
        <taxon>Bacteria</taxon>
        <taxon>Pseudomonadati</taxon>
        <taxon>Bacteroidota</taxon>
        <taxon>Sphingobacteriia</taxon>
        <taxon>Sphingobacteriales</taxon>
        <taxon>Sphingobacteriaceae</taxon>
        <taxon>Solitalea</taxon>
    </lineage>
</organism>
<protein>
    <submittedName>
        <fullName evidence="1">Uncharacterized protein</fullName>
    </submittedName>
</protein>
<dbReference type="EMBL" id="CP003349">
    <property type="protein sequence ID" value="AFD05477.1"/>
    <property type="molecule type" value="Genomic_DNA"/>
</dbReference>
<dbReference type="KEGG" id="scn:Solca_0334"/>
<evidence type="ECO:0000313" key="1">
    <source>
        <dbReference type="EMBL" id="AFD05477.1"/>
    </source>
</evidence>
<dbReference type="HOGENOM" id="CLU_1179587_0_0_10"/>
<dbReference type="OrthoDB" id="802449at2"/>
<name>H8KXR2_SOLCM</name>
<gene>
    <name evidence="1" type="ordered locus">Solca_0334</name>
</gene>
<sequence>MKTLFKTVTVVSIATLTAVGTTQLNFSSRFNTTEKGTTPTFDIIMPAEANVLASNQQASALNYTAVGLSTDLTNTVAFEPSSEFSVSSLTLMDESSTLKASDLLISYGAESSVALDELIRFEPEIVDVSDQLFLDEVISFKPSTDVATENIAEPMDMDDLIKFNPAEVNHENIVEPESSINQLIKFEPVLAAEVIEPVNIDELVKFKVSDCQTSIIEEPVISSPCNYITEFNTGL</sequence>
<evidence type="ECO:0000313" key="2">
    <source>
        <dbReference type="Proteomes" id="UP000007590"/>
    </source>
</evidence>
<proteinExistence type="predicted"/>
<reference evidence="1" key="1">
    <citation type="submission" date="2012-02" db="EMBL/GenBank/DDBJ databases">
        <title>The complete genome of Solitalea canadensis DSM 3403.</title>
        <authorList>
            <consortium name="US DOE Joint Genome Institute (JGI-PGF)"/>
            <person name="Lucas S."/>
            <person name="Copeland A."/>
            <person name="Lapidus A."/>
            <person name="Glavina del Rio T."/>
            <person name="Dalin E."/>
            <person name="Tice H."/>
            <person name="Bruce D."/>
            <person name="Goodwin L."/>
            <person name="Pitluck S."/>
            <person name="Peters L."/>
            <person name="Ovchinnikova G."/>
            <person name="Lu M."/>
            <person name="Kyrpides N."/>
            <person name="Mavromatis K."/>
            <person name="Ivanova N."/>
            <person name="Brettin T."/>
            <person name="Detter J.C."/>
            <person name="Han C."/>
            <person name="Larimer F."/>
            <person name="Land M."/>
            <person name="Hauser L."/>
            <person name="Markowitz V."/>
            <person name="Cheng J.-F."/>
            <person name="Hugenholtz P."/>
            <person name="Woyke T."/>
            <person name="Wu D."/>
            <person name="Spring S."/>
            <person name="Schroeder M."/>
            <person name="Kopitz M."/>
            <person name="Brambilla E."/>
            <person name="Klenk H.-P."/>
            <person name="Eisen J.A."/>
        </authorList>
    </citation>
    <scope>NUCLEOTIDE SEQUENCE</scope>
    <source>
        <strain evidence="1">DSM 3403</strain>
    </source>
</reference>
<dbReference type="RefSeq" id="WP_014678705.1">
    <property type="nucleotide sequence ID" value="NC_017770.1"/>
</dbReference>